<proteinExistence type="predicted"/>
<dbReference type="AlphaFoldDB" id="A0A0B6Y1N3"/>
<name>A0A0B6Y1N3_9EUPU</name>
<dbReference type="EMBL" id="HACG01003148">
    <property type="protein sequence ID" value="CEK50013.1"/>
    <property type="molecule type" value="Transcribed_RNA"/>
</dbReference>
<reference evidence="1" key="1">
    <citation type="submission" date="2014-12" db="EMBL/GenBank/DDBJ databases">
        <title>Insight into the proteome of Arion vulgaris.</title>
        <authorList>
            <person name="Aradska J."/>
            <person name="Bulat T."/>
            <person name="Smidak R."/>
            <person name="Sarate P."/>
            <person name="Gangsoo J."/>
            <person name="Sialana F."/>
            <person name="Bilban M."/>
            <person name="Lubec G."/>
        </authorList>
    </citation>
    <scope>NUCLEOTIDE SEQUENCE</scope>
    <source>
        <tissue evidence="1">Skin</tissue>
    </source>
</reference>
<evidence type="ECO:0000313" key="1">
    <source>
        <dbReference type="EMBL" id="CEK50013.1"/>
    </source>
</evidence>
<protein>
    <submittedName>
        <fullName evidence="1">Uncharacterized protein</fullName>
    </submittedName>
</protein>
<sequence>MIPDDNIDDDSRSVIKLSLHYFSSQFSDWPVRFNRAEKLEQLVRSCRHECSCRCFSFSLTEKAVDRN</sequence>
<accession>A0A0B6Y1N3</accession>
<organism evidence="1">
    <name type="scientific">Arion vulgaris</name>
    <dbReference type="NCBI Taxonomy" id="1028688"/>
    <lineage>
        <taxon>Eukaryota</taxon>
        <taxon>Metazoa</taxon>
        <taxon>Spiralia</taxon>
        <taxon>Lophotrochozoa</taxon>
        <taxon>Mollusca</taxon>
        <taxon>Gastropoda</taxon>
        <taxon>Heterobranchia</taxon>
        <taxon>Euthyneura</taxon>
        <taxon>Panpulmonata</taxon>
        <taxon>Eupulmonata</taxon>
        <taxon>Stylommatophora</taxon>
        <taxon>Helicina</taxon>
        <taxon>Arionoidea</taxon>
        <taxon>Arionidae</taxon>
        <taxon>Arion</taxon>
    </lineage>
</organism>
<gene>
    <name evidence="1" type="primary">ORF9602</name>
</gene>
<feature type="non-terminal residue" evidence="1">
    <location>
        <position position="67"/>
    </location>
</feature>